<dbReference type="PANTHER" id="PTHR19372">
    <property type="entry name" value="SULFITE REDUCTASE"/>
    <property type="match status" value="1"/>
</dbReference>
<feature type="transmembrane region" description="Helical" evidence="2">
    <location>
        <begin position="209"/>
        <end position="231"/>
    </location>
</feature>
<feature type="transmembrane region" description="Helical" evidence="2">
    <location>
        <begin position="111"/>
        <end position="129"/>
    </location>
</feature>
<feature type="transmembrane region" description="Helical" evidence="2">
    <location>
        <begin position="135"/>
        <end position="156"/>
    </location>
</feature>
<dbReference type="Proteomes" id="UP001501612">
    <property type="component" value="Unassembled WGS sequence"/>
</dbReference>
<organism evidence="4 5">
    <name type="scientific">Nocardioides lentus</name>
    <dbReference type="NCBI Taxonomy" id="338077"/>
    <lineage>
        <taxon>Bacteria</taxon>
        <taxon>Bacillati</taxon>
        <taxon>Actinomycetota</taxon>
        <taxon>Actinomycetes</taxon>
        <taxon>Propionibacteriales</taxon>
        <taxon>Nocardioidaceae</taxon>
        <taxon>Nocardioides</taxon>
    </lineage>
</organism>
<dbReference type="InterPro" id="IPR000572">
    <property type="entry name" value="OxRdtase_Mopterin-bd_dom"/>
</dbReference>
<dbReference type="Gene3D" id="3.90.420.10">
    <property type="entry name" value="Oxidoreductase, molybdopterin-binding domain"/>
    <property type="match status" value="1"/>
</dbReference>
<dbReference type="InterPro" id="IPR036374">
    <property type="entry name" value="OxRdtase_Mopterin-bd_sf"/>
</dbReference>
<evidence type="ECO:0000313" key="4">
    <source>
        <dbReference type="EMBL" id="GAA1907542.1"/>
    </source>
</evidence>
<dbReference type="Gene3D" id="2.60.40.650">
    <property type="match status" value="1"/>
</dbReference>
<gene>
    <name evidence="4" type="ORF">GCM10009737_05480</name>
</gene>
<evidence type="ECO:0000256" key="2">
    <source>
        <dbReference type="SAM" id="Phobius"/>
    </source>
</evidence>
<keyword evidence="2" id="KW-1133">Transmembrane helix</keyword>
<feature type="transmembrane region" description="Helical" evidence="2">
    <location>
        <begin position="84"/>
        <end position="104"/>
    </location>
</feature>
<keyword evidence="2" id="KW-0472">Membrane</keyword>
<dbReference type="EMBL" id="BAAAMY010000001">
    <property type="protein sequence ID" value="GAA1907542.1"/>
    <property type="molecule type" value="Genomic_DNA"/>
</dbReference>
<evidence type="ECO:0000313" key="5">
    <source>
        <dbReference type="Proteomes" id="UP001501612"/>
    </source>
</evidence>
<reference evidence="5" key="1">
    <citation type="journal article" date="2019" name="Int. J. Syst. Evol. Microbiol.">
        <title>The Global Catalogue of Microorganisms (GCM) 10K type strain sequencing project: providing services to taxonomists for standard genome sequencing and annotation.</title>
        <authorList>
            <consortium name="The Broad Institute Genomics Platform"/>
            <consortium name="The Broad Institute Genome Sequencing Center for Infectious Disease"/>
            <person name="Wu L."/>
            <person name="Ma J."/>
        </authorList>
    </citation>
    <scope>NUCLEOTIDE SEQUENCE [LARGE SCALE GENOMIC DNA]</scope>
    <source>
        <strain evidence="5">JCM 14046</strain>
    </source>
</reference>
<sequence length="556" mass="57732">MSSSDPATTTPRRRARPRRLGGAFAFAGSGLLATLAGMSAGHLTAALTDPADSPVLAVGSTVIDATPTPVKEWAIATFGSADKIILVGSVVVVTLLLAALAGLLARRRTALGLGLLLALVAAAGAAAVLQPAAGVLAVVPALVTAAVGAAVLLWLVRGLRARGAATVGTAGTAGAAQTPSRADEGDGPDVLDAGEPASRRTPVGASRRGLLVGSGLVALASVAAAGAGQWIGTVRTRLSDIALPTPARSPDPLPQGLEGRVDGLSPFRTPEADFYRVDINLAVPVVDQDSWTLTIDGDVDTEVTFSYADLLEMETVEHDITLTCVSNFVGGPYVGSARWQGIPIKQLLDRAGIDGTGADQILSTSVDGFTMSTPLEVALDGRDTMLVVGMNGNPLPRDRGFPARLVTPGIYGYVGACKWVERLTLTTYAEQEAYWTERDWAIEGPIKISSRIDTPEALSRSDAGQIAVAGVAWAQTRGIGKVQVRVDGGPWRDAELGPDAGVDYWRQWVYRWDATPGQHSLACRAVGEDGEVQTAVQAEPFPNGASGIQEIQVFVD</sequence>
<feature type="domain" description="Oxidoreductase molybdopterin-binding" evidence="3">
    <location>
        <begin position="281"/>
        <end position="434"/>
    </location>
</feature>
<feature type="transmembrane region" description="Helical" evidence="2">
    <location>
        <begin position="20"/>
        <end position="40"/>
    </location>
</feature>
<dbReference type="PANTHER" id="PTHR19372:SF7">
    <property type="entry name" value="SULFITE OXIDASE, MITOCHONDRIAL"/>
    <property type="match status" value="1"/>
</dbReference>
<name>A0ABP5AB59_9ACTN</name>
<comment type="caution">
    <text evidence="4">The sequence shown here is derived from an EMBL/GenBank/DDBJ whole genome shotgun (WGS) entry which is preliminary data.</text>
</comment>
<keyword evidence="5" id="KW-1185">Reference proteome</keyword>
<feature type="region of interest" description="Disordered" evidence="1">
    <location>
        <begin position="170"/>
        <end position="204"/>
    </location>
</feature>
<proteinExistence type="predicted"/>
<dbReference type="RefSeq" id="WP_344003385.1">
    <property type="nucleotide sequence ID" value="NZ_BAAAMY010000001.1"/>
</dbReference>
<evidence type="ECO:0000259" key="3">
    <source>
        <dbReference type="Pfam" id="PF00174"/>
    </source>
</evidence>
<evidence type="ECO:0000256" key="1">
    <source>
        <dbReference type="SAM" id="MobiDB-lite"/>
    </source>
</evidence>
<dbReference type="InterPro" id="IPR014756">
    <property type="entry name" value="Ig_E-set"/>
</dbReference>
<dbReference type="Pfam" id="PF00174">
    <property type="entry name" value="Oxidored_molyb"/>
    <property type="match status" value="1"/>
</dbReference>
<dbReference type="SUPFAM" id="SSF56524">
    <property type="entry name" value="Oxidoreductase molybdopterin-binding domain"/>
    <property type="match status" value="1"/>
</dbReference>
<accession>A0ABP5AB59</accession>
<dbReference type="SUPFAM" id="SSF81296">
    <property type="entry name" value="E set domains"/>
    <property type="match status" value="1"/>
</dbReference>
<protein>
    <recommendedName>
        <fullName evidence="3">Oxidoreductase molybdopterin-binding domain-containing protein</fullName>
    </recommendedName>
</protein>
<keyword evidence="2" id="KW-0812">Transmembrane</keyword>